<name>A0A378Y362_PAEPO</name>
<dbReference type="InterPro" id="IPR035948">
    <property type="entry name" value="YwqG-like_sf"/>
</dbReference>
<evidence type="ECO:0000313" key="1">
    <source>
        <dbReference type="EMBL" id="SUA71173.1"/>
    </source>
</evidence>
<evidence type="ECO:0000313" key="2">
    <source>
        <dbReference type="Proteomes" id="UP000254400"/>
    </source>
</evidence>
<accession>A0A378Y362</accession>
<reference evidence="1 2" key="1">
    <citation type="submission" date="2018-06" db="EMBL/GenBank/DDBJ databases">
        <authorList>
            <consortium name="Pathogen Informatics"/>
            <person name="Doyle S."/>
        </authorList>
    </citation>
    <scope>NUCLEOTIDE SEQUENCE [LARGE SCALE GENOMIC DNA]</scope>
    <source>
        <strain evidence="1 2">NCTC10343</strain>
    </source>
</reference>
<proteinExistence type="predicted"/>
<dbReference type="EMBL" id="UGSC01000001">
    <property type="protein sequence ID" value="SUA71173.1"/>
    <property type="molecule type" value="Genomic_DNA"/>
</dbReference>
<dbReference type="Gene3D" id="2.30.320.10">
    <property type="entry name" value="YwqG-like"/>
    <property type="match status" value="1"/>
</dbReference>
<dbReference type="SUPFAM" id="SSF103032">
    <property type="entry name" value="Hypothetical protein YwqG"/>
    <property type="match status" value="1"/>
</dbReference>
<dbReference type="RefSeq" id="WP_019688197.1">
    <property type="nucleotide sequence ID" value="NZ_CP036496.1"/>
</dbReference>
<dbReference type="GeneID" id="93347385"/>
<protein>
    <submittedName>
        <fullName evidence="1">Domain of uncharacterized function (DUF1963)</fullName>
    </submittedName>
</protein>
<organism evidence="1 2">
    <name type="scientific">Paenibacillus polymyxa</name>
    <name type="common">Bacillus polymyxa</name>
    <dbReference type="NCBI Taxonomy" id="1406"/>
    <lineage>
        <taxon>Bacteria</taxon>
        <taxon>Bacillati</taxon>
        <taxon>Bacillota</taxon>
        <taxon>Bacilli</taxon>
        <taxon>Bacillales</taxon>
        <taxon>Paenibacillaceae</taxon>
        <taxon>Paenibacillus</taxon>
    </lineage>
</organism>
<sequence>MSSNSIEKLRTILRRKATIFHTGGRRPSGSLDQSWIGRVTVALPTEEQPIDVQGNVMAPIMQLYLPAMPFVPQAILDIKLLTVFLSPDVLDHEDMEGYMCIREYTSVEDLVEKDFGPAFMQIKAFPLFPELKENDYPVWDGEDIPEEYGDALNDMDEEEPDYFEDIVEDIYAVHKMGGYPSFIQSGIDFGEGCEFVFQIASDAKAELNIVDGGSFYFAKHQNEGTWRGYFDFY</sequence>
<dbReference type="Proteomes" id="UP000254400">
    <property type="component" value="Unassembled WGS sequence"/>
</dbReference>
<dbReference type="AlphaFoldDB" id="A0A378Y362"/>
<dbReference type="Pfam" id="PF09234">
    <property type="entry name" value="DUF1963"/>
    <property type="match status" value="1"/>
</dbReference>
<dbReference type="InterPro" id="IPR015315">
    <property type="entry name" value="DUF1963"/>
</dbReference>
<gene>
    <name evidence="1" type="ORF">NCTC10343_04060</name>
</gene>